<organism evidence="1 2">
    <name type="scientific">Trifolium pratense</name>
    <name type="common">Red clover</name>
    <dbReference type="NCBI Taxonomy" id="57577"/>
    <lineage>
        <taxon>Eukaryota</taxon>
        <taxon>Viridiplantae</taxon>
        <taxon>Streptophyta</taxon>
        <taxon>Embryophyta</taxon>
        <taxon>Tracheophyta</taxon>
        <taxon>Spermatophyta</taxon>
        <taxon>Magnoliopsida</taxon>
        <taxon>eudicotyledons</taxon>
        <taxon>Gunneridae</taxon>
        <taxon>Pentapetalae</taxon>
        <taxon>rosids</taxon>
        <taxon>fabids</taxon>
        <taxon>Fabales</taxon>
        <taxon>Fabaceae</taxon>
        <taxon>Papilionoideae</taxon>
        <taxon>50 kb inversion clade</taxon>
        <taxon>NPAAA clade</taxon>
        <taxon>Hologalegina</taxon>
        <taxon>IRL clade</taxon>
        <taxon>Trifolieae</taxon>
        <taxon>Trifolium</taxon>
    </lineage>
</organism>
<protein>
    <submittedName>
        <fullName evidence="1">Uncharacterized protein</fullName>
    </submittedName>
</protein>
<reference evidence="1 2" key="1">
    <citation type="journal article" date="2014" name="Am. J. Bot.">
        <title>Genome assembly and annotation for red clover (Trifolium pratense; Fabaceae).</title>
        <authorList>
            <person name="Istvanek J."/>
            <person name="Jaros M."/>
            <person name="Krenek A."/>
            <person name="Repkova J."/>
        </authorList>
    </citation>
    <scope>NUCLEOTIDE SEQUENCE [LARGE SCALE GENOMIC DNA]</scope>
    <source>
        <strain evidence="2">cv. Tatra</strain>
        <tissue evidence="1">Young leaves</tissue>
    </source>
</reference>
<comment type="caution">
    <text evidence="1">The sequence shown here is derived from an EMBL/GenBank/DDBJ whole genome shotgun (WGS) entry which is preliminary data.</text>
</comment>
<feature type="non-terminal residue" evidence="1">
    <location>
        <position position="1"/>
    </location>
</feature>
<gene>
    <name evidence="1" type="ORF">L195_g044570</name>
</gene>
<evidence type="ECO:0000313" key="2">
    <source>
        <dbReference type="Proteomes" id="UP000236291"/>
    </source>
</evidence>
<dbReference type="EMBL" id="ASHM01056669">
    <property type="protein sequence ID" value="PNX88464.1"/>
    <property type="molecule type" value="Genomic_DNA"/>
</dbReference>
<name>A0A2K3MCE4_TRIPR</name>
<accession>A0A2K3MCE4</accession>
<reference evidence="1 2" key="2">
    <citation type="journal article" date="2017" name="Front. Plant Sci.">
        <title>Gene Classification and Mining of Molecular Markers Useful in Red Clover (Trifolium pratense) Breeding.</title>
        <authorList>
            <person name="Istvanek J."/>
            <person name="Dluhosova J."/>
            <person name="Dluhos P."/>
            <person name="Patkova L."/>
            <person name="Nedelnik J."/>
            <person name="Repkova J."/>
        </authorList>
    </citation>
    <scope>NUCLEOTIDE SEQUENCE [LARGE SCALE GENOMIC DNA]</scope>
    <source>
        <strain evidence="2">cv. Tatra</strain>
        <tissue evidence="1">Young leaves</tissue>
    </source>
</reference>
<evidence type="ECO:0000313" key="1">
    <source>
        <dbReference type="EMBL" id="PNX88464.1"/>
    </source>
</evidence>
<proteinExistence type="predicted"/>
<dbReference type="AlphaFoldDB" id="A0A2K3MCE4"/>
<sequence>VLNFVAFGFCHIVAVLLESPRPSDLVFSDRVDGHLLERARPCEYVGADLVTVLAVGFSRIYYNMAIVLSRSSIL</sequence>
<dbReference type="Proteomes" id="UP000236291">
    <property type="component" value="Unassembled WGS sequence"/>
</dbReference>